<feature type="transmembrane region" description="Helical" evidence="12">
    <location>
        <begin position="282"/>
        <end position="299"/>
    </location>
</feature>
<dbReference type="AlphaFoldDB" id="A0A8H7ZJ85"/>
<keyword evidence="5 12" id="KW-0328">Glycosyltransferase</keyword>
<evidence type="ECO:0000256" key="8">
    <source>
        <dbReference type="ARBA" id="ARBA00022824"/>
    </source>
</evidence>
<dbReference type="OrthoDB" id="416834at2759"/>
<reference evidence="13 14" key="1">
    <citation type="submission" date="2020-12" db="EMBL/GenBank/DDBJ databases">
        <title>Effect of drift, selection, and recombination on the evolution of hybrid genomes in Candida yeast pathogens.</title>
        <authorList>
            <person name="Mixao V."/>
            <person name="Ksiezopolska E."/>
            <person name="Saus E."/>
            <person name="Boekhout T."/>
            <person name="Gacser A."/>
            <person name="Gabaldon T."/>
        </authorList>
    </citation>
    <scope>NUCLEOTIDE SEQUENCE [LARGE SCALE GENOMIC DNA]</scope>
    <source>
        <strain evidence="13 14">BP57</strain>
    </source>
</reference>
<dbReference type="InterPro" id="IPR005599">
    <property type="entry name" value="GPI_mannosylTrfase"/>
</dbReference>
<keyword evidence="10 12" id="KW-0472">Membrane</keyword>
<dbReference type="EMBL" id="JAEOAQ010000002">
    <property type="protein sequence ID" value="KAG5420273.1"/>
    <property type="molecule type" value="Genomic_DNA"/>
</dbReference>
<evidence type="ECO:0000256" key="3">
    <source>
        <dbReference type="ARBA" id="ARBA00006065"/>
    </source>
</evidence>
<organism evidence="13 14">
    <name type="scientific">Candida metapsilosis</name>
    <dbReference type="NCBI Taxonomy" id="273372"/>
    <lineage>
        <taxon>Eukaryota</taxon>
        <taxon>Fungi</taxon>
        <taxon>Dikarya</taxon>
        <taxon>Ascomycota</taxon>
        <taxon>Saccharomycotina</taxon>
        <taxon>Pichiomycetes</taxon>
        <taxon>Debaryomycetaceae</taxon>
        <taxon>Candida/Lodderomyces clade</taxon>
        <taxon>Candida</taxon>
    </lineage>
</organism>
<name>A0A8H7ZJ85_9ASCO</name>
<evidence type="ECO:0000256" key="7">
    <source>
        <dbReference type="ARBA" id="ARBA00022692"/>
    </source>
</evidence>
<keyword evidence="9 12" id="KW-1133">Transmembrane helix</keyword>
<keyword evidence="14" id="KW-1185">Reference proteome</keyword>
<comment type="subcellular location">
    <subcellularLocation>
        <location evidence="1 12">Endoplasmic reticulum membrane</location>
        <topology evidence="1 12">Multi-pass membrane protein</topology>
    </subcellularLocation>
</comment>
<dbReference type="GO" id="GO:0000026">
    <property type="term" value="F:alpha-1,2-mannosyltransferase activity"/>
    <property type="evidence" value="ECO:0007669"/>
    <property type="project" value="TreeGrafter"/>
</dbReference>
<evidence type="ECO:0000256" key="11">
    <source>
        <dbReference type="ARBA" id="ARBA00024708"/>
    </source>
</evidence>
<dbReference type="EC" id="2.4.1.-" evidence="12"/>
<keyword evidence="8 12" id="KW-0256">Endoplasmic reticulum</keyword>
<evidence type="ECO:0000256" key="12">
    <source>
        <dbReference type="RuleBase" id="RU363075"/>
    </source>
</evidence>
<sequence length="491" mass="58236">MHPRVRLPSSIKLFCIIFIIRLVNAISIQTFFQADEFYQSLEPAHNFIYGYGYVTWEWHAKLRSSIHPFIYSLGYKFAKENELLIWFVPKLINSLIATVTEFQLFRFVQVYSRDVQLARVTLMLSLLNPFNWYVLTRSFSNNLETCLTISALRFWPWTGEIGNYHWYVSLGFGVLSCIIRPTNALLWMPLGIWLLSKHRLSLTWVVYSLIEVCVLFSLSVALDYFFYQEFTIPIYNFLHFNVVKNLSIFYGVAPWHFYLLQAAPLMMMLYLPFLLFGLRKDILLFSSLFYLVGFSLIQHKEFRFIMPLQPIMLYYAARGYQRLEMGKHFVLLGIILNVLIAIFFSNVNERGVIDIMNFVKSHYESSFGFLTPCHSIPWQSNLHDPNLQAWFLTCEPPLHLSNPSMSEIKSYRDQSDEFYDNPQSFIKQNLGSTLYYPDYIVVFSPLKELIEQELGNYYLYKQYFNSYFHWDSRRTGDLIIFKKEWDSETRK</sequence>
<evidence type="ECO:0000313" key="14">
    <source>
        <dbReference type="Proteomes" id="UP000669133"/>
    </source>
</evidence>
<feature type="transmembrane region" description="Helical" evidence="12">
    <location>
        <begin position="117"/>
        <end position="135"/>
    </location>
</feature>
<feature type="transmembrane region" description="Helical" evidence="12">
    <location>
        <begin position="329"/>
        <end position="347"/>
    </location>
</feature>
<evidence type="ECO:0000256" key="6">
    <source>
        <dbReference type="ARBA" id="ARBA00022679"/>
    </source>
</evidence>
<evidence type="ECO:0000256" key="5">
    <source>
        <dbReference type="ARBA" id="ARBA00022676"/>
    </source>
</evidence>
<comment type="pathway">
    <text evidence="2">Glycolipid biosynthesis; glycosylphosphatidylinositol-anchor biosynthesis.</text>
</comment>
<dbReference type="UniPathway" id="UPA00196"/>
<dbReference type="GO" id="GO:0006506">
    <property type="term" value="P:GPI anchor biosynthetic process"/>
    <property type="evidence" value="ECO:0007669"/>
    <property type="project" value="UniProtKB-UniPathway"/>
</dbReference>
<dbReference type="RefSeq" id="XP_067549389.1">
    <property type="nucleotide sequence ID" value="XM_067690978.1"/>
</dbReference>
<gene>
    <name evidence="13" type="ORF">I9W82_002153</name>
</gene>
<accession>A0A8H7ZJ85</accession>
<evidence type="ECO:0000256" key="2">
    <source>
        <dbReference type="ARBA" id="ARBA00004687"/>
    </source>
</evidence>
<comment type="similarity">
    <text evidence="3">Belongs to the glycosyltransferase 22 family. PIGB subfamily.</text>
</comment>
<keyword evidence="6" id="KW-0808">Transferase</keyword>
<proteinExistence type="inferred from homology"/>
<feature type="transmembrane region" description="Helical" evidence="12">
    <location>
        <begin position="12"/>
        <end position="32"/>
    </location>
</feature>
<keyword evidence="7 12" id="KW-0812">Transmembrane</keyword>
<feature type="transmembrane region" description="Helical" evidence="12">
    <location>
        <begin position="247"/>
        <end position="270"/>
    </location>
</feature>
<dbReference type="Pfam" id="PF03901">
    <property type="entry name" value="Glyco_transf_22"/>
    <property type="match status" value="1"/>
</dbReference>
<evidence type="ECO:0000256" key="1">
    <source>
        <dbReference type="ARBA" id="ARBA00004477"/>
    </source>
</evidence>
<dbReference type="GO" id="GO:0005789">
    <property type="term" value="C:endoplasmic reticulum membrane"/>
    <property type="evidence" value="ECO:0007669"/>
    <property type="project" value="UniProtKB-SubCell"/>
</dbReference>
<evidence type="ECO:0000313" key="13">
    <source>
        <dbReference type="EMBL" id="KAG5420273.1"/>
    </source>
</evidence>
<keyword evidence="4" id="KW-0337">GPI-anchor biosynthesis</keyword>
<feature type="transmembrane region" description="Helical" evidence="12">
    <location>
        <begin position="164"/>
        <end position="190"/>
    </location>
</feature>
<evidence type="ECO:0000256" key="10">
    <source>
        <dbReference type="ARBA" id="ARBA00023136"/>
    </source>
</evidence>
<comment type="function">
    <text evidence="11">Mannosyltransferase involved in glycosylphosphatidylinositol-anchor biosynthesis. Transfers the third mannose to Man2-GlcN-acyl-PI during GPI precursor assembly.</text>
</comment>
<feature type="transmembrane region" description="Helical" evidence="12">
    <location>
        <begin position="202"/>
        <end position="227"/>
    </location>
</feature>
<dbReference type="PANTHER" id="PTHR22760">
    <property type="entry name" value="GLYCOSYLTRANSFERASE"/>
    <property type="match status" value="1"/>
</dbReference>
<evidence type="ECO:0000256" key="4">
    <source>
        <dbReference type="ARBA" id="ARBA00022502"/>
    </source>
</evidence>
<evidence type="ECO:0000256" key="9">
    <source>
        <dbReference type="ARBA" id="ARBA00022989"/>
    </source>
</evidence>
<dbReference type="PANTHER" id="PTHR22760:SF4">
    <property type="entry name" value="GPI MANNOSYLTRANSFERASE 3"/>
    <property type="match status" value="1"/>
</dbReference>
<comment type="caution">
    <text evidence="13">The sequence shown here is derived from an EMBL/GenBank/DDBJ whole genome shotgun (WGS) entry which is preliminary data.</text>
</comment>
<dbReference type="GeneID" id="93650782"/>
<feature type="transmembrane region" description="Helical" evidence="12">
    <location>
        <begin position="83"/>
        <end position="105"/>
    </location>
</feature>
<protein>
    <recommendedName>
        <fullName evidence="12">Mannosyltransferase</fullName>
        <ecNumber evidence="12">2.4.1.-</ecNumber>
    </recommendedName>
</protein>
<dbReference type="Proteomes" id="UP000669133">
    <property type="component" value="Unassembled WGS sequence"/>
</dbReference>